<accession>A0A9P6FBT7</accession>
<proteinExistence type="predicted"/>
<evidence type="ECO:0000313" key="1">
    <source>
        <dbReference type="EMBL" id="KAF9546435.1"/>
    </source>
</evidence>
<comment type="caution">
    <text evidence="1">The sequence shown here is derived from an EMBL/GenBank/DDBJ whole genome shotgun (WGS) entry which is preliminary data.</text>
</comment>
<dbReference type="AlphaFoldDB" id="A0A9P6FBT7"/>
<protein>
    <submittedName>
        <fullName evidence="1">Uncharacterized protein</fullName>
    </submittedName>
</protein>
<gene>
    <name evidence="1" type="ORF">EC957_009784</name>
</gene>
<dbReference type="EMBL" id="JAAAXW010000056">
    <property type="protein sequence ID" value="KAF9546435.1"/>
    <property type="molecule type" value="Genomic_DNA"/>
</dbReference>
<sequence length="171" mass="18917">MAQRLPHGPDATIAIIKIIVIDDLRLQHISLRLLHRPTASSHPTTDGHQLQILAYDHIKPRQPPNHKEFLSRIEKLYSTRQFLIGAFGDDLESVIVVGIDPGEVPSEIGNSIGRGDTQQLVLAMLSTRPFGHGFPTWTSSPLSRLSTTQRILSPSMNYDDSSDALTAAHKK</sequence>
<dbReference type="Proteomes" id="UP000723463">
    <property type="component" value="Unassembled WGS sequence"/>
</dbReference>
<keyword evidence="2" id="KW-1185">Reference proteome</keyword>
<evidence type="ECO:0000313" key="2">
    <source>
        <dbReference type="Proteomes" id="UP000723463"/>
    </source>
</evidence>
<reference evidence="1" key="1">
    <citation type="journal article" date="2020" name="Fungal Divers.">
        <title>Resolving the Mortierellaceae phylogeny through synthesis of multi-gene phylogenetics and phylogenomics.</title>
        <authorList>
            <person name="Vandepol N."/>
            <person name="Liber J."/>
            <person name="Desiro A."/>
            <person name="Na H."/>
            <person name="Kennedy M."/>
            <person name="Barry K."/>
            <person name="Grigoriev I.V."/>
            <person name="Miller A.N."/>
            <person name="O'Donnell K."/>
            <person name="Stajich J.E."/>
            <person name="Bonito G."/>
        </authorList>
    </citation>
    <scope>NUCLEOTIDE SEQUENCE</scope>
    <source>
        <strain evidence="1">NRRL 2591</strain>
    </source>
</reference>
<name>A0A9P6FBT7_9FUNG</name>
<organism evidence="1 2">
    <name type="scientific">Mortierella hygrophila</name>
    <dbReference type="NCBI Taxonomy" id="979708"/>
    <lineage>
        <taxon>Eukaryota</taxon>
        <taxon>Fungi</taxon>
        <taxon>Fungi incertae sedis</taxon>
        <taxon>Mucoromycota</taxon>
        <taxon>Mortierellomycotina</taxon>
        <taxon>Mortierellomycetes</taxon>
        <taxon>Mortierellales</taxon>
        <taxon>Mortierellaceae</taxon>
        <taxon>Mortierella</taxon>
    </lineage>
</organism>